<evidence type="ECO:0000313" key="2">
    <source>
        <dbReference type="EMBL" id="KPM38306.1"/>
    </source>
</evidence>
<evidence type="ECO:0000313" key="3">
    <source>
        <dbReference type="Proteomes" id="UP000050424"/>
    </source>
</evidence>
<evidence type="ECO:0000256" key="1">
    <source>
        <dbReference type="SAM" id="Phobius"/>
    </source>
</evidence>
<proteinExistence type="predicted"/>
<feature type="transmembrane region" description="Helical" evidence="1">
    <location>
        <begin position="30"/>
        <end position="56"/>
    </location>
</feature>
<gene>
    <name evidence="2" type="ORF">AK830_g8257</name>
</gene>
<dbReference type="EMBL" id="LKCW01000138">
    <property type="protein sequence ID" value="KPM38306.1"/>
    <property type="molecule type" value="Genomic_DNA"/>
</dbReference>
<reference evidence="2 3" key="1">
    <citation type="submission" date="2015-09" db="EMBL/GenBank/DDBJ databases">
        <title>Draft genome of a European isolate of the apple canker pathogen Neonectria ditissima.</title>
        <authorList>
            <person name="Gomez-Cortecero A."/>
            <person name="Harrison R.J."/>
            <person name="Armitage A.D."/>
        </authorList>
    </citation>
    <scope>NUCLEOTIDE SEQUENCE [LARGE SCALE GENOMIC DNA]</scope>
    <source>
        <strain evidence="2 3">R09/05</strain>
    </source>
</reference>
<accession>A0A0P7BD28</accession>
<dbReference type="AlphaFoldDB" id="A0A0P7BD28"/>
<organism evidence="2 3">
    <name type="scientific">Neonectria ditissima</name>
    <dbReference type="NCBI Taxonomy" id="78410"/>
    <lineage>
        <taxon>Eukaryota</taxon>
        <taxon>Fungi</taxon>
        <taxon>Dikarya</taxon>
        <taxon>Ascomycota</taxon>
        <taxon>Pezizomycotina</taxon>
        <taxon>Sordariomycetes</taxon>
        <taxon>Hypocreomycetidae</taxon>
        <taxon>Hypocreales</taxon>
        <taxon>Nectriaceae</taxon>
        <taxon>Neonectria</taxon>
    </lineage>
</organism>
<dbReference type="Proteomes" id="UP000050424">
    <property type="component" value="Unassembled WGS sequence"/>
</dbReference>
<keyword evidence="1" id="KW-0812">Transmembrane</keyword>
<protein>
    <submittedName>
        <fullName evidence="2">Uncharacterized protein</fullName>
    </submittedName>
</protein>
<name>A0A0P7BD28_9HYPO</name>
<sequence>MDNAIPHHLPFVQAHPSPAKRSTDFENTVASLSLCVDVVLILVLSLLLVCGAGWAMSTYSRRKAARIQEQKKLSHEMTPIARNRGTAPDQDDGVANVAATVPREMV</sequence>
<keyword evidence="3" id="KW-1185">Reference proteome</keyword>
<keyword evidence="1" id="KW-1133">Transmembrane helix</keyword>
<comment type="caution">
    <text evidence="2">The sequence shown here is derived from an EMBL/GenBank/DDBJ whole genome shotgun (WGS) entry which is preliminary data.</text>
</comment>
<keyword evidence="1" id="KW-0472">Membrane</keyword>